<dbReference type="VEuPathDB" id="FungiDB:HGUI_02625"/>
<dbReference type="GO" id="GO:0005739">
    <property type="term" value="C:mitochondrion"/>
    <property type="evidence" value="ECO:0007669"/>
    <property type="project" value="TreeGrafter"/>
</dbReference>
<dbReference type="PANTHER" id="PTHR23319:SF4">
    <property type="entry name" value="GRAM DOMAIN CONTAINING 1B, ISOFORM E"/>
    <property type="match status" value="1"/>
</dbReference>
<evidence type="ECO:0000313" key="6">
    <source>
        <dbReference type="EMBL" id="SGZ40425.1"/>
    </source>
</evidence>
<feature type="domain" description="VASt" evidence="5">
    <location>
        <begin position="599"/>
        <end position="773"/>
    </location>
</feature>
<dbReference type="GO" id="GO:0032934">
    <property type="term" value="F:sterol binding"/>
    <property type="evidence" value="ECO:0007669"/>
    <property type="project" value="TreeGrafter"/>
</dbReference>
<dbReference type="GO" id="GO:0005789">
    <property type="term" value="C:endoplasmic reticulum membrane"/>
    <property type="evidence" value="ECO:0007669"/>
    <property type="project" value="TreeGrafter"/>
</dbReference>
<feature type="region of interest" description="Disordered" evidence="3">
    <location>
        <begin position="96"/>
        <end position="115"/>
    </location>
</feature>
<sequence>MDISNRSYSSTNCDRISIGSKLKPTTSLSQENLVSAITSSPSKYEDLDNTHKNEEDNINEVFKEQTKSDNLSSYLNNMLLNITGNTSLQENISTLDNNNSTDITKSKQRSASSASSFSAAGKTIKDLFLKDIDDDSNKNKENDPFTNTETQVSAKIISYSSFNNIKYANSESNEKFHTTFKNVPQDESLLSKVFGATLAKEKQNQKTANFTTSALSIGSALTANSSYNGAPDELTGIDDKISTGHDKDNVSNSMFWLEESNSGNEKLGANNGELFISEKYIAFQTYKNILNLWSKNILIYIHDIESINNAGNILINKHRANKDLNKMKANMVSSSRGNENGITITTVYDKTYAFYNLPELSLVKRTMQTIWDVQVEGMSYLLDREITPPLDKLMSFKSHDGIHSAAGELSKVHSSSSVNTEGAYFKGSSLMARPGLPTKMSLSALNKMNMSNENMISRLSRTPSNISRTEEPCIDDEIMSIDEIESSSSQDHAAGLEEIDLNDDDTGVNSSCQDQKSIITMTANQKTLEDESAIVDNDYDDDSYDSDEEYYNSALKLSPEEYSKMITVYDFKESSHYNYTGPLYHESTQFLESPEIDQNEEIMAELSVDCAPGQLFEIMFSEQFNDFLIEFLKNQSSSKFVPASFGKFDKMNQDGQRYREYQYEKKLNYPIGPSATTCFAKETILTCNPEEFYKVINTTSTPSVPSGNAFNVKTCYQIRWNDEGKSFLKISFWIEWVKSSWIKSMIEKSVSSGQKEATKVFCDILLKYCEDNVEEKQMPKGKAMRSLVFNHRLSITSKKRILSGNGIKSRQGSMLSDKDGENAQLRSPLFKPQSPRKSPLPSKRYKMDDVSELSLDGSNSFITALKVETADLREKICSLERQMFYQNIIVTTLMVLFLILLMNYKITFNRSSQTLIQNLSSILGKGSDGVTTKDDISDNELTEQLLTAIDKLIKKRMNA</sequence>
<dbReference type="PANTHER" id="PTHR23319">
    <property type="entry name" value="GRAM DOMAIN CONTAINING 1B, ISOFORM E"/>
    <property type="match status" value="1"/>
</dbReference>
<accession>A0A1L0CPN8</accession>
<keyword evidence="4" id="KW-1133">Transmembrane helix</keyword>
<protein>
    <recommendedName>
        <fullName evidence="5">VASt domain-containing protein</fullName>
    </recommendedName>
</protein>
<dbReference type="Proteomes" id="UP000183365">
    <property type="component" value="Unassembled WGS sequence"/>
</dbReference>
<dbReference type="GO" id="GO:0140268">
    <property type="term" value="C:endoplasmic reticulum-plasma membrane contact site"/>
    <property type="evidence" value="ECO:0007669"/>
    <property type="project" value="TreeGrafter"/>
</dbReference>
<dbReference type="OrthoDB" id="3972269at2759"/>
<evidence type="ECO:0000256" key="4">
    <source>
        <dbReference type="SAM" id="Phobius"/>
    </source>
</evidence>
<dbReference type="GO" id="GO:0032366">
    <property type="term" value="P:intracellular sterol transport"/>
    <property type="evidence" value="ECO:0007669"/>
    <property type="project" value="TreeGrafter"/>
</dbReference>
<dbReference type="Pfam" id="PF16016">
    <property type="entry name" value="VASt"/>
    <property type="match status" value="1"/>
</dbReference>
<keyword evidence="2 4" id="KW-0472">Membrane</keyword>
<evidence type="ECO:0000256" key="1">
    <source>
        <dbReference type="ARBA" id="ARBA00004370"/>
    </source>
</evidence>
<reference evidence="7" key="1">
    <citation type="submission" date="2016-11" db="EMBL/GenBank/DDBJ databases">
        <authorList>
            <person name="Guldener U."/>
        </authorList>
    </citation>
    <scope>NUCLEOTIDE SEQUENCE [LARGE SCALE GENOMIC DNA]</scope>
</reference>
<keyword evidence="7" id="KW-1185">Reference proteome</keyword>
<dbReference type="InterPro" id="IPR031968">
    <property type="entry name" value="VASt"/>
</dbReference>
<dbReference type="GO" id="GO:0005886">
    <property type="term" value="C:plasma membrane"/>
    <property type="evidence" value="ECO:0007669"/>
    <property type="project" value="TreeGrafter"/>
</dbReference>
<dbReference type="PROSITE" id="PS51778">
    <property type="entry name" value="VAST"/>
    <property type="match status" value="1"/>
</dbReference>
<dbReference type="GO" id="GO:0032541">
    <property type="term" value="C:cortical endoplasmic reticulum"/>
    <property type="evidence" value="ECO:0007669"/>
    <property type="project" value="TreeGrafter"/>
</dbReference>
<comment type="subcellular location">
    <subcellularLocation>
        <location evidence="1">Membrane</location>
    </subcellularLocation>
</comment>
<proteinExistence type="predicted"/>
<name>A0A1L0CPN8_9ASCO</name>
<dbReference type="AlphaFoldDB" id="A0A1L0CPN8"/>
<dbReference type="EMBL" id="FQNF01000050">
    <property type="protein sequence ID" value="SGZ40425.1"/>
    <property type="molecule type" value="Genomic_DNA"/>
</dbReference>
<keyword evidence="4" id="KW-0812">Transmembrane</keyword>
<dbReference type="InterPro" id="IPR051482">
    <property type="entry name" value="Cholesterol_transport"/>
</dbReference>
<feature type="region of interest" description="Disordered" evidence="3">
    <location>
        <begin position="825"/>
        <end position="844"/>
    </location>
</feature>
<evidence type="ECO:0000256" key="2">
    <source>
        <dbReference type="ARBA" id="ARBA00023136"/>
    </source>
</evidence>
<evidence type="ECO:0000256" key="3">
    <source>
        <dbReference type="SAM" id="MobiDB-lite"/>
    </source>
</evidence>
<feature type="transmembrane region" description="Helical" evidence="4">
    <location>
        <begin position="883"/>
        <end position="904"/>
    </location>
</feature>
<evidence type="ECO:0000313" key="7">
    <source>
        <dbReference type="Proteomes" id="UP000183365"/>
    </source>
</evidence>
<dbReference type="GO" id="GO:0120015">
    <property type="term" value="F:sterol transfer activity"/>
    <property type="evidence" value="ECO:0007669"/>
    <property type="project" value="TreeGrafter"/>
</dbReference>
<organism evidence="6 7">
    <name type="scientific">Hanseniaspora guilliermondii</name>
    <dbReference type="NCBI Taxonomy" id="56406"/>
    <lineage>
        <taxon>Eukaryota</taxon>
        <taxon>Fungi</taxon>
        <taxon>Dikarya</taxon>
        <taxon>Ascomycota</taxon>
        <taxon>Saccharomycotina</taxon>
        <taxon>Saccharomycetes</taxon>
        <taxon>Saccharomycodales</taxon>
        <taxon>Saccharomycodaceae</taxon>
        <taxon>Hanseniaspora</taxon>
    </lineage>
</organism>
<evidence type="ECO:0000259" key="5">
    <source>
        <dbReference type="PROSITE" id="PS51778"/>
    </source>
</evidence>
<gene>
    <name evidence="6" type="ORF">HGUI_02625</name>
</gene>